<dbReference type="Proteomes" id="UP000077671">
    <property type="component" value="Unassembled WGS sequence"/>
</dbReference>
<protein>
    <submittedName>
        <fullName evidence="1">Uncharacterized protein</fullName>
    </submittedName>
</protein>
<gene>
    <name evidence="1" type="ORF">A4X03_0g9786</name>
</gene>
<reference evidence="1" key="2">
    <citation type="journal article" date="2019" name="IMA Fungus">
        <title>Genome sequencing and comparison of five Tilletia species to identify candidate genes for the detection of regulated species infecting wheat.</title>
        <authorList>
            <person name="Nguyen H.D.T."/>
            <person name="Sultana T."/>
            <person name="Kesanakurti P."/>
            <person name="Hambleton S."/>
        </authorList>
    </citation>
    <scope>NUCLEOTIDE SEQUENCE</scope>
    <source>
        <strain evidence="1">DAOMC 238032</strain>
    </source>
</reference>
<proteinExistence type="predicted"/>
<sequence>MFRVNLRLLGAAAFGGLLTIGTAAAQFTATSKPSFVERSSQIRAISGGTIVGLTLARQNPNEKRLSLWVRPLADFSGKVQVSAVTNDGLYSGSGEFSGRSGARQWTNVLTLPDKGKPAAIRSARADPLFASLAETSSASGRGVMLAAWTADGQPPKGDTIAVAFQNLGASSRVRLALQNGQKRDCVTGLGRGPSPVYNTVCRLSLAELDAMKALTIEIVQGMDVRRVQRPLL</sequence>
<comment type="caution">
    <text evidence="1">The sequence shown here is derived from an EMBL/GenBank/DDBJ whole genome shotgun (WGS) entry which is preliminary data.</text>
</comment>
<name>A0A8T8S962_9BASI</name>
<dbReference type="EMBL" id="LWDD02004315">
    <property type="protein sequence ID" value="KAE8235407.1"/>
    <property type="molecule type" value="Genomic_DNA"/>
</dbReference>
<reference evidence="1" key="1">
    <citation type="submission" date="2016-04" db="EMBL/GenBank/DDBJ databases">
        <authorList>
            <person name="Nguyen H.D."/>
            <person name="Kesanakurti P."/>
            <person name="Cullis J."/>
            <person name="Levesque C.A."/>
            <person name="Hambleton S."/>
        </authorList>
    </citation>
    <scope>NUCLEOTIDE SEQUENCE</scope>
    <source>
        <strain evidence="1">DAOMC 238032</strain>
    </source>
</reference>
<dbReference type="AlphaFoldDB" id="A0A8T8S962"/>
<accession>A0A8T8S962</accession>
<organism evidence="1 2">
    <name type="scientific">Tilletia caries</name>
    <name type="common">wheat bunt fungus</name>
    <dbReference type="NCBI Taxonomy" id="13290"/>
    <lineage>
        <taxon>Eukaryota</taxon>
        <taxon>Fungi</taxon>
        <taxon>Dikarya</taxon>
        <taxon>Basidiomycota</taxon>
        <taxon>Ustilaginomycotina</taxon>
        <taxon>Exobasidiomycetes</taxon>
        <taxon>Tilletiales</taxon>
        <taxon>Tilletiaceae</taxon>
        <taxon>Tilletia</taxon>
    </lineage>
</organism>
<evidence type="ECO:0000313" key="2">
    <source>
        <dbReference type="Proteomes" id="UP000077671"/>
    </source>
</evidence>
<evidence type="ECO:0000313" key="1">
    <source>
        <dbReference type="EMBL" id="KAE8235407.1"/>
    </source>
</evidence>